<dbReference type="Proteomes" id="UP001255856">
    <property type="component" value="Unassembled WGS sequence"/>
</dbReference>
<sequence>MVEPPPKLPVPLNPPPQTASAMLAKRRNEKAERLKRQREEVKIKERRERVEQLEVELAERRAAALVAEEMAAAARAAREEKAWATVLATATGSLDPGAGARVVLPTPVHITEASAASAPANEGSTVPATVAGSLAGEAPTTTTGPAPTGPAAQHLSQPEQAILTLHEASSAWKGPNIFLSSNAGRAAKRQAIDVPDILHMAVESVTQQIAGRETGDAPAAPTPATDLAVQVALREDSPPPVVAVVEGQEAPEEATEEADAVSAATVSAPLGGAEEASGQPEVTQPVPEESPAKKGRGGRKPKKGPKPGTQPVVQGLVALAASAVPLRSIMGPRERSSAMRAVLDSLEEMLLSDKHLSQLLALYQRSLTPDQRRRLLHKARKMVVEAQEVDPKGPPKHASKYPLTPVP</sequence>
<proteinExistence type="predicted"/>
<feature type="region of interest" description="Disordered" evidence="2">
    <location>
        <begin position="271"/>
        <end position="311"/>
    </location>
</feature>
<evidence type="ECO:0000256" key="2">
    <source>
        <dbReference type="SAM" id="MobiDB-lite"/>
    </source>
</evidence>
<feature type="region of interest" description="Disordered" evidence="2">
    <location>
        <begin position="385"/>
        <end position="407"/>
    </location>
</feature>
<gene>
    <name evidence="3" type="ORF">QBZ16_002387</name>
</gene>
<comment type="caution">
    <text evidence="3">The sequence shown here is derived from an EMBL/GenBank/DDBJ whole genome shotgun (WGS) entry which is preliminary data.</text>
</comment>
<organism evidence="3 4">
    <name type="scientific">Prototheca wickerhamii</name>
    <dbReference type="NCBI Taxonomy" id="3111"/>
    <lineage>
        <taxon>Eukaryota</taxon>
        <taxon>Viridiplantae</taxon>
        <taxon>Chlorophyta</taxon>
        <taxon>core chlorophytes</taxon>
        <taxon>Trebouxiophyceae</taxon>
        <taxon>Chlorellales</taxon>
        <taxon>Chlorellaceae</taxon>
        <taxon>Prototheca</taxon>
    </lineage>
</organism>
<reference evidence="3" key="1">
    <citation type="submission" date="2021-01" db="EMBL/GenBank/DDBJ databases">
        <authorList>
            <person name="Eckstrom K.M.E."/>
        </authorList>
    </citation>
    <scope>NUCLEOTIDE SEQUENCE</scope>
    <source>
        <strain evidence="3">UVCC 0001</strain>
    </source>
</reference>
<name>A0AAD9IPB4_PROWI</name>
<keyword evidence="1" id="KW-0175">Coiled coil</keyword>
<keyword evidence="4" id="KW-1185">Reference proteome</keyword>
<feature type="compositionally biased region" description="Basic residues" evidence="2">
    <location>
        <begin position="293"/>
        <end position="305"/>
    </location>
</feature>
<evidence type="ECO:0000313" key="4">
    <source>
        <dbReference type="Proteomes" id="UP001255856"/>
    </source>
</evidence>
<protein>
    <submittedName>
        <fullName evidence="3">Uncharacterized protein</fullName>
    </submittedName>
</protein>
<dbReference type="EMBL" id="JASFZW010000002">
    <property type="protein sequence ID" value="KAK2079992.1"/>
    <property type="molecule type" value="Genomic_DNA"/>
</dbReference>
<feature type="region of interest" description="Disordered" evidence="2">
    <location>
        <begin position="135"/>
        <end position="155"/>
    </location>
</feature>
<evidence type="ECO:0000313" key="3">
    <source>
        <dbReference type="EMBL" id="KAK2079992.1"/>
    </source>
</evidence>
<feature type="compositionally biased region" description="Low complexity" evidence="2">
    <location>
        <begin position="135"/>
        <end position="152"/>
    </location>
</feature>
<accession>A0AAD9IPB4</accession>
<dbReference type="AlphaFoldDB" id="A0AAD9IPB4"/>
<feature type="coiled-coil region" evidence="1">
    <location>
        <begin position="24"/>
        <end position="63"/>
    </location>
</feature>
<evidence type="ECO:0000256" key="1">
    <source>
        <dbReference type="SAM" id="Coils"/>
    </source>
</evidence>